<gene>
    <name evidence="1" type="ORF">PSTT_16573</name>
</gene>
<dbReference type="VEuPathDB" id="FungiDB:PSTT_16573"/>
<sequence length="94" mass="10366">MFKVNQLVAIQISQKAWESSSASTITNCWGATKIIKECAADCLDVVKKAIKESRMILESQLNTLESSGAVLPHKRMSITNLLNPEGEDNQSLQM</sequence>
<accession>A0A2S4UCG2</accession>
<evidence type="ECO:0000313" key="1">
    <source>
        <dbReference type="EMBL" id="POV94911.1"/>
    </source>
</evidence>
<evidence type="ECO:0000313" key="2">
    <source>
        <dbReference type="Proteomes" id="UP000239156"/>
    </source>
</evidence>
<comment type="caution">
    <text evidence="1">The sequence shown here is derived from an EMBL/GenBank/DDBJ whole genome shotgun (WGS) entry which is preliminary data.</text>
</comment>
<organism evidence="1 2">
    <name type="scientific">Puccinia striiformis</name>
    <dbReference type="NCBI Taxonomy" id="27350"/>
    <lineage>
        <taxon>Eukaryota</taxon>
        <taxon>Fungi</taxon>
        <taxon>Dikarya</taxon>
        <taxon>Basidiomycota</taxon>
        <taxon>Pucciniomycotina</taxon>
        <taxon>Pucciniomycetes</taxon>
        <taxon>Pucciniales</taxon>
        <taxon>Pucciniaceae</taxon>
        <taxon>Puccinia</taxon>
    </lineage>
</organism>
<protein>
    <submittedName>
        <fullName evidence="1">Uncharacterized protein</fullName>
    </submittedName>
</protein>
<dbReference type="EMBL" id="PKSL01000380">
    <property type="protein sequence ID" value="POV94911.1"/>
    <property type="molecule type" value="Genomic_DNA"/>
</dbReference>
<reference evidence="1" key="1">
    <citation type="submission" date="2017-12" db="EMBL/GenBank/DDBJ databases">
        <title>Gene loss provides genomic basis for host adaptation in cereal stripe rust fungi.</title>
        <authorList>
            <person name="Xia C."/>
        </authorList>
    </citation>
    <scope>NUCLEOTIDE SEQUENCE [LARGE SCALE GENOMIC DNA]</scope>
    <source>
        <strain evidence="1">93-210</strain>
    </source>
</reference>
<keyword evidence="2" id="KW-1185">Reference proteome</keyword>
<dbReference type="VEuPathDB" id="FungiDB:PSHT_09367"/>
<dbReference type="AlphaFoldDB" id="A0A2S4UCG2"/>
<dbReference type="Proteomes" id="UP000239156">
    <property type="component" value="Unassembled WGS sequence"/>
</dbReference>
<name>A0A2S4UCG2_9BASI</name>
<proteinExistence type="predicted"/>